<dbReference type="PATRIC" id="fig|999420.3.peg.3026"/>
<dbReference type="AlphaFoldDB" id="K5ZE62"/>
<dbReference type="GO" id="GO:0004252">
    <property type="term" value="F:serine-type endopeptidase activity"/>
    <property type="evidence" value="ECO:0007669"/>
    <property type="project" value="InterPro"/>
</dbReference>
<organism evidence="2 3">
    <name type="scientific">Parabacteroides merdae CL03T12C32</name>
    <dbReference type="NCBI Taxonomy" id="999420"/>
    <lineage>
        <taxon>Bacteria</taxon>
        <taxon>Pseudomonadati</taxon>
        <taxon>Bacteroidota</taxon>
        <taxon>Bacteroidia</taxon>
        <taxon>Bacteroidales</taxon>
        <taxon>Tannerellaceae</taxon>
        <taxon>Parabacteroides</taxon>
    </lineage>
</organism>
<dbReference type="MEROPS" id="S26.001"/>
<accession>K5ZE62</accession>
<sequence length="97" mass="11840">MNLKNYQLYHKLISWEQKAKLEYKDSTVFLNDKPIKDYCFQKNYYFMAGDKGENSQDSRYWGLLPEEYIVGKAAFIWKSVDPYTGKFRWERFFKTIH</sequence>
<dbReference type="SUPFAM" id="SSF51306">
    <property type="entry name" value="LexA/Signal peptidase"/>
    <property type="match status" value="1"/>
</dbReference>
<dbReference type="InterPro" id="IPR019533">
    <property type="entry name" value="Peptidase_S26"/>
</dbReference>
<name>K5ZE62_9BACT</name>
<dbReference type="Gene3D" id="2.10.109.10">
    <property type="entry name" value="Umud Fragment, subunit A"/>
    <property type="match status" value="1"/>
</dbReference>
<evidence type="ECO:0000313" key="3">
    <source>
        <dbReference type="Proteomes" id="UP000006271"/>
    </source>
</evidence>
<dbReference type="CDD" id="cd06530">
    <property type="entry name" value="S26_SPase_I"/>
    <property type="match status" value="1"/>
</dbReference>
<dbReference type="Proteomes" id="UP000006271">
    <property type="component" value="Unassembled WGS sequence"/>
</dbReference>
<dbReference type="EMBL" id="AGZQ01000018">
    <property type="protein sequence ID" value="EKN09505.1"/>
    <property type="molecule type" value="Genomic_DNA"/>
</dbReference>
<gene>
    <name evidence="2" type="ORF">HMPREF1060_02941</name>
</gene>
<evidence type="ECO:0000259" key="1">
    <source>
        <dbReference type="Pfam" id="PF10502"/>
    </source>
</evidence>
<evidence type="ECO:0000313" key="2">
    <source>
        <dbReference type="EMBL" id="EKN09505.1"/>
    </source>
</evidence>
<proteinExistence type="predicted"/>
<protein>
    <recommendedName>
        <fullName evidence="1">Peptidase S26 domain-containing protein</fullName>
    </recommendedName>
</protein>
<dbReference type="HOGENOM" id="CLU_183013_0_0_10"/>
<dbReference type="Pfam" id="PF10502">
    <property type="entry name" value="Peptidase_S26"/>
    <property type="match status" value="1"/>
</dbReference>
<feature type="domain" description="Peptidase S26" evidence="1">
    <location>
        <begin position="37"/>
        <end position="77"/>
    </location>
</feature>
<comment type="caution">
    <text evidence="2">The sequence shown here is derived from an EMBL/GenBank/DDBJ whole genome shotgun (WGS) entry which is preliminary data.</text>
</comment>
<dbReference type="GO" id="GO:0006465">
    <property type="term" value="P:signal peptide processing"/>
    <property type="evidence" value="ECO:0007669"/>
    <property type="project" value="InterPro"/>
</dbReference>
<dbReference type="InterPro" id="IPR036286">
    <property type="entry name" value="LexA/Signal_pep-like_sf"/>
</dbReference>
<reference evidence="2 3" key="1">
    <citation type="submission" date="2012-02" db="EMBL/GenBank/DDBJ databases">
        <title>The Genome Sequence of Parabacteroides merdae CL03T12C32.</title>
        <authorList>
            <consortium name="The Broad Institute Genome Sequencing Platform"/>
            <person name="Earl A."/>
            <person name="Ward D."/>
            <person name="Feldgarden M."/>
            <person name="Gevers D."/>
            <person name="Zitomersky N.L."/>
            <person name="Coyne M.J."/>
            <person name="Comstock L.E."/>
            <person name="Young S.K."/>
            <person name="Zeng Q."/>
            <person name="Gargeya S."/>
            <person name="Fitzgerald M."/>
            <person name="Haas B."/>
            <person name="Abouelleil A."/>
            <person name="Alvarado L."/>
            <person name="Arachchi H.M."/>
            <person name="Berlin A."/>
            <person name="Chapman S.B."/>
            <person name="Gearin G."/>
            <person name="Goldberg J."/>
            <person name="Griggs A."/>
            <person name="Gujja S."/>
            <person name="Hansen M."/>
            <person name="Heiman D."/>
            <person name="Howarth C."/>
            <person name="Larimer J."/>
            <person name="Lui A."/>
            <person name="MacDonald P.J.P."/>
            <person name="McCowen C."/>
            <person name="Montmayeur A."/>
            <person name="Murphy C."/>
            <person name="Neiman D."/>
            <person name="Pearson M."/>
            <person name="Priest M."/>
            <person name="Roberts A."/>
            <person name="Saif S."/>
            <person name="Shea T."/>
            <person name="Sisk P."/>
            <person name="Stolte C."/>
            <person name="Sykes S."/>
            <person name="Wortman J."/>
            <person name="Nusbaum C."/>
            <person name="Birren B."/>
        </authorList>
    </citation>
    <scope>NUCLEOTIDE SEQUENCE [LARGE SCALE GENOMIC DNA]</scope>
    <source>
        <strain evidence="2 3">CL03T12C32</strain>
    </source>
</reference>